<evidence type="ECO:0000256" key="3">
    <source>
        <dbReference type="ARBA" id="ARBA00022692"/>
    </source>
</evidence>
<evidence type="ECO:0000256" key="6">
    <source>
        <dbReference type="SAM" id="Phobius"/>
    </source>
</evidence>
<evidence type="ECO:0000313" key="7">
    <source>
        <dbReference type="EMBL" id="OUP16573.1"/>
    </source>
</evidence>
<proteinExistence type="predicted"/>
<dbReference type="PANTHER" id="PTHR30250:SF26">
    <property type="entry name" value="PSMA PROTEIN"/>
    <property type="match status" value="1"/>
</dbReference>
<comment type="subcellular location">
    <subcellularLocation>
        <location evidence="1">Cell membrane</location>
        <topology evidence="1">Multi-pass membrane protein</topology>
    </subcellularLocation>
</comment>
<evidence type="ECO:0008006" key="9">
    <source>
        <dbReference type="Google" id="ProtNLM"/>
    </source>
</evidence>
<comment type="caution">
    <text evidence="7">The sequence shown here is derived from an EMBL/GenBank/DDBJ whole genome shotgun (WGS) entry which is preliminary data.</text>
</comment>
<feature type="transmembrane region" description="Helical" evidence="6">
    <location>
        <begin position="232"/>
        <end position="254"/>
    </location>
</feature>
<dbReference type="AlphaFoldDB" id="A0A1Y4I8N3"/>
<accession>A0A1Y4I8N3</accession>
<feature type="transmembrane region" description="Helical" evidence="6">
    <location>
        <begin position="342"/>
        <end position="362"/>
    </location>
</feature>
<feature type="transmembrane region" description="Helical" evidence="6">
    <location>
        <begin position="12"/>
        <end position="36"/>
    </location>
</feature>
<keyword evidence="4 6" id="KW-1133">Transmembrane helix</keyword>
<dbReference type="InterPro" id="IPR050833">
    <property type="entry name" value="Poly_Biosynth_Transport"/>
</dbReference>
<feature type="transmembrane region" description="Helical" evidence="6">
    <location>
        <begin position="128"/>
        <end position="146"/>
    </location>
</feature>
<feature type="transmembrane region" description="Helical" evidence="6">
    <location>
        <begin position="166"/>
        <end position="183"/>
    </location>
</feature>
<evidence type="ECO:0000313" key="8">
    <source>
        <dbReference type="Proteomes" id="UP000195950"/>
    </source>
</evidence>
<feature type="transmembrane region" description="Helical" evidence="6">
    <location>
        <begin position="42"/>
        <end position="66"/>
    </location>
</feature>
<reference evidence="8" key="1">
    <citation type="submission" date="2017-04" db="EMBL/GenBank/DDBJ databases">
        <title>Function of individual gut microbiota members based on whole genome sequencing of pure cultures obtained from chicken caecum.</title>
        <authorList>
            <person name="Medvecky M."/>
            <person name="Cejkova D."/>
            <person name="Polansky O."/>
            <person name="Karasova D."/>
            <person name="Kubasova T."/>
            <person name="Cizek A."/>
            <person name="Rychlik I."/>
        </authorList>
    </citation>
    <scope>NUCLEOTIDE SEQUENCE [LARGE SCALE GENOMIC DNA]</scope>
    <source>
        <strain evidence="8">An199</strain>
    </source>
</reference>
<protein>
    <recommendedName>
        <fullName evidence="9">Oligosaccharide flippase family protein</fullName>
    </recommendedName>
</protein>
<sequence>MNIINSPIRKNVVANLFGIGVNLLNQIVIIPFYIIYWGNDLYSDWIVISALTAFFGMSDIGLNSVIQNRFSIKYAKNEMRECNSLLANNFAIVSIIGGICLLLGLGYVSIFDISQHICLTALSRLEGSIIFIMLLCQVFIQMFSGIENAIYRANHKASIAVYYDQFAKLSIVAITFMCLLFNVSIAVMSILICIPNLLLLFIKHINAHKLYSFRFSIKLLDKSLLREVMRPSVMFLSFPLANAIILQGFTLVINKFFNAEAVVLYNTTRTMCNFIKSFLNTIFFSVWPEFSIAYGEKNKEKMNSLIGKAIKPSISIAAIICVGLLLLGPLIFKVWTQDHVDFSYALMTSFIIELMCNVLWNIKSVALVSTNNHTELGLLFVGGAILSLMIALPIASTLHSMPAITYTLLMIDIPLIIYVNHKVKRLLIQV</sequence>
<feature type="transmembrane region" description="Helical" evidence="6">
    <location>
        <begin position="401"/>
        <end position="419"/>
    </location>
</feature>
<gene>
    <name evidence="7" type="ORF">B5F32_15420</name>
</gene>
<keyword evidence="3 6" id="KW-0812">Transmembrane</keyword>
<keyword evidence="5 6" id="KW-0472">Membrane</keyword>
<feature type="transmembrane region" description="Helical" evidence="6">
    <location>
        <begin position="374"/>
        <end position="395"/>
    </location>
</feature>
<evidence type="ECO:0000256" key="4">
    <source>
        <dbReference type="ARBA" id="ARBA00022989"/>
    </source>
</evidence>
<evidence type="ECO:0000256" key="1">
    <source>
        <dbReference type="ARBA" id="ARBA00004651"/>
    </source>
</evidence>
<dbReference type="GO" id="GO:0005886">
    <property type="term" value="C:plasma membrane"/>
    <property type="evidence" value="ECO:0007669"/>
    <property type="project" value="UniProtKB-SubCell"/>
</dbReference>
<evidence type="ECO:0000256" key="5">
    <source>
        <dbReference type="ARBA" id="ARBA00023136"/>
    </source>
</evidence>
<name>A0A1Y4I8N3_PARDI</name>
<dbReference type="EMBL" id="NFJX01000015">
    <property type="protein sequence ID" value="OUP16573.1"/>
    <property type="molecule type" value="Genomic_DNA"/>
</dbReference>
<feature type="transmembrane region" description="Helical" evidence="6">
    <location>
        <begin position="86"/>
        <end position="108"/>
    </location>
</feature>
<dbReference type="PANTHER" id="PTHR30250">
    <property type="entry name" value="PST FAMILY PREDICTED COLANIC ACID TRANSPORTER"/>
    <property type="match status" value="1"/>
</dbReference>
<dbReference type="Proteomes" id="UP000195950">
    <property type="component" value="Unassembled WGS sequence"/>
</dbReference>
<organism evidence="7 8">
    <name type="scientific">Parabacteroides distasonis</name>
    <dbReference type="NCBI Taxonomy" id="823"/>
    <lineage>
        <taxon>Bacteria</taxon>
        <taxon>Pseudomonadati</taxon>
        <taxon>Bacteroidota</taxon>
        <taxon>Bacteroidia</taxon>
        <taxon>Bacteroidales</taxon>
        <taxon>Tannerellaceae</taxon>
        <taxon>Parabacteroides</taxon>
    </lineage>
</organism>
<evidence type="ECO:0000256" key="2">
    <source>
        <dbReference type="ARBA" id="ARBA00022475"/>
    </source>
</evidence>
<feature type="transmembrane region" description="Helical" evidence="6">
    <location>
        <begin position="314"/>
        <end position="336"/>
    </location>
</feature>
<dbReference type="RefSeq" id="WP_087345802.1">
    <property type="nucleotide sequence ID" value="NZ_NFJX01000015.1"/>
</dbReference>
<keyword evidence="2" id="KW-1003">Cell membrane</keyword>